<evidence type="ECO:0000313" key="2">
    <source>
        <dbReference type="EMBL" id="EDQ34553.1"/>
    </source>
</evidence>
<dbReference type="InterPro" id="IPR010982">
    <property type="entry name" value="Lambda_DNA-bd_dom_sf"/>
</dbReference>
<dbReference type="SUPFAM" id="SSF47413">
    <property type="entry name" value="lambda repressor-like DNA-binding domains"/>
    <property type="match status" value="1"/>
</dbReference>
<dbReference type="InterPro" id="IPR001387">
    <property type="entry name" value="Cro/C1-type_HTH"/>
</dbReference>
<organism evidence="2 3">
    <name type="scientific">Hoeflea phototrophica (strain DSM 17068 / NCIMB 14078 / DFL-43)</name>
    <dbReference type="NCBI Taxonomy" id="411684"/>
    <lineage>
        <taxon>Bacteria</taxon>
        <taxon>Pseudomonadati</taxon>
        <taxon>Pseudomonadota</taxon>
        <taxon>Alphaproteobacteria</taxon>
        <taxon>Hyphomicrobiales</taxon>
        <taxon>Rhizobiaceae</taxon>
        <taxon>Hoeflea</taxon>
    </lineage>
</organism>
<dbReference type="HOGENOM" id="CLU_066192_18_0_5"/>
<accession>A9CYB0</accession>
<dbReference type="STRING" id="411684.HPDFL43_00110"/>
<dbReference type="Gene3D" id="1.10.260.40">
    <property type="entry name" value="lambda repressor-like DNA-binding domains"/>
    <property type="match status" value="1"/>
</dbReference>
<dbReference type="eggNOG" id="COG1396">
    <property type="taxonomic scope" value="Bacteria"/>
</dbReference>
<dbReference type="Pfam" id="PF01381">
    <property type="entry name" value="HTH_3"/>
    <property type="match status" value="1"/>
</dbReference>
<dbReference type="RefSeq" id="WP_007195814.1">
    <property type="nucleotide sequence ID" value="NZ_CM002917.1"/>
</dbReference>
<proteinExistence type="predicted"/>
<sequence length="103" mass="11652">MSNERPDMAGFREKALKDPEVRAEYDALGSVFQMKRQMIALRKQAGLTQEQMAEKLGTKKSNISRLESLNSDVSPRLATLEDYARVLGYSVTVGFEPEVDRQQ</sequence>
<dbReference type="EMBL" id="ABIA03000002">
    <property type="protein sequence ID" value="EDQ34553.1"/>
    <property type="molecule type" value="Genomic_DNA"/>
</dbReference>
<feature type="domain" description="HTH cro/C1-type" evidence="1">
    <location>
        <begin position="38"/>
        <end position="95"/>
    </location>
</feature>
<reference evidence="2 3" key="1">
    <citation type="submission" date="2007-10" db="EMBL/GenBank/DDBJ databases">
        <authorList>
            <person name="Wagner-Dobler I."/>
            <person name="Ferriera S."/>
            <person name="Johnson J."/>
            <person name="Kravitz S."/>
            <person name="Beeson K."/>
            <person name="Sutton G."/>
            <person name="Rogers Y.-H."/>
            <person name="Friedman R."/>
            <person name="Frazier M."/>
            <person name="Venter J.C."/>
        </authorList>
    </citation>
    <scope>NUCLEOTIDE SEQUENCE [LARGE SCALE GENOMIC DNA]</scope>
    <source>
        <strain evidence="2 3">DFL-43</strain>
    </source>
</reference>
<gene>
    <name evidence="2" type="ORF">HPDFL43_00110</name>
</gene>
<protein>
    <submittedName>
        <fullName evidence="2">Putative transcriptional regulator</fullName>
    </submittedName>
</protein>
<dbReference type="GO" id="GO:0003677">
    <property type="term" value="F:DNA binding"/>
    <property type="evidence" value="ECO:0007669"/>
    <property type="project" value="InterPro"/>
</dbReference>
<keyword evidence="3" id="KW-1185">Reference proteome</keyword>
<dbReference type="AlphaFoldDB" id="A9CYB0"/>
<dbReference type="SMART" id="SM00530">
    <property type="entry name" value="HTH_XRE"/>
    <property type="match status" value="1"/>
</dbReference>
<name>A9CYB0_HOEPD</name>
<dbReference type="CDD" id="cd00093">
    <property type="entry name" value="HTH_XRE"/>
    <property type="match status" value="1"/>
</dbReference>
<reference evidence="2 3" key="2">
    <citation type="submission" date="2012-06" db="EMBL/GenBank/DDBJ databases">
        <authorList>
            <person name="Fiebig A."/>
        </authorList>
    </citation>
    <scope>NUCLEOTIDE SEQUENCE [LARGE SCALE GENOMIC DNA]</scope>
    <source>
        <strain evidence="2 3">DFL-43</strain>
    </source>
</reference>
<dbReference type="Proteomes" id="UP000004291">
    <property type="component" value="Chromosome"/>
</dbReference>
<evidence type="ECO:0000259" key="1">
    <source>
        <dbReference type="PROSITE" id="PS50943"/>
    </source>
</evidence>
<evidence type="ECO:0000313" key="3">
    <source>
        <dbReference type="Proteomes" id="UP000004291"/>
    </source>
</evidence>
<dbReference type="PROSITE" id="PS50943">
    <property type="entry name" value="HTH_CROC1"/>
    <property type="match status" value="1"/>
</dbReference>
<comment type="caution">
    <text evidence="2">The sequence shown here is derived from an EMBL/GenBank/DDBJ whole genome shotgun (WGS) entry which is preliminary data.</text>
</comment>